<dbReference type="AlphaFoldDB" id="A0AAN5D708"/>
<comment type="caution">
    <text evidence="2">The sequence shown here is derived from an EMBL/GenBank/DDBJ whole genome shotgun (WGS) entry which is preliminary data.</text>
</comment>
<organism evidence="2 3">
    <name type="scientific">Pristionchus mayeri</name>
    <dbReference type="NCBI Taxonomy" id="1317129"/>
    <lineage>
        <taxon>Eukaryota</taxon>
        <taxon>Metazoa</taxon>
        <taxon>Ecdysozoa</taxon>
        <taxon>Nematoda</taxon>
        <taxon>Chromadorea</taxon>
        <taxon>Rhabditida</taxon>
        <taxon>Rhabditina</taxon>
        <taxon>Diplogasteromorpha</taxon>
        <taxon>Diplogasteroidea</taxon>
        <taxon>Neodiplogasteridae</taxon>
        <taxon>Pristionchus</taxon>
    </lineage>
</organism>
<name>A0AAN5D708_9BILA</name>
<accession>A0AAN5D708</accession>
<evidence type="ECO:0000256" key="1">
    <source>
        <dbReference type="SAM" id="Phobius"/>
    </source>
</evidence>
<feature type="transmembrane region" description="Helical" evidence="1">
    <location>
        <begin position="20"/>
        <end position="37"/>
    </location>
</feature>
<feature type="transmembrane region" description="Helical" evidence="1">
    <location>
        <begin position="72"/>
        <end position="92"/>
    </location>
</feature>
<gene>
    <name evidence="2" type="ORF">PMAYCL1PPCAC_27422</name>
</gene>
<evidence type="ECO:0000313" key="3">
    <source>
        <dbReference type="Proteomes" id="UP001328107"/>
    </source>
</evidence>
<keyword evidence="1" id="KW-1133">Transmembrane helix</keyword>
<keyword evidence="3" id="KW-1185">Reference proteome</keyword>
<keyword evidence="1" id="KW-0472">Membrane</keyword>
<evidence type="ECO:0000313" key="2">
    <source>
        <dbReference type="EMBL" id="GMR57227.1"/>
    </source>
</evidence>
<keyword evidence="1" id="KW-0812">Transmembrane</keyword>
<dbReference type="Proteomes" id="UP001328107">
    <property type="component" value="Unassembled WGS sequence"/>
</dbReference>
<reference evidence="3" key="1">
    <citation type="submission" date="2022-10" db="EMBL/GenBank/DDBJ databases">
        <title>Genome assembly of Pristionchus species.</title>
        <authorList>
            <person name="Yoshida K."/>
            <person name="Sommer R.J."/>
        </authorList>
    </citation>
    <scope>NUCLEOTIDE SEQUENCE [LARGE SCALE GENOMIC DNA]</scope>
    <source>
        <strain evidence="3">RS5460</strain>
    </source>
</reference>
<dbReference type="EMBL" id="BTRK01000006">
    <property type="protein sequence ID" value="GMR57227.1"/>
    <property type="molecule type" value="Genomic_DNA"/>
</dbReference>
<protein>
    <submittedName>
        <fullName evidence="2">Uncharacterized protein</fullName>
    </submittedName>
</protein>
<sequence>MFLMLVLWNDTFSAKLDDRLVIFFMFGIYAMVTRFIGPAIAQFFASSQTTPDGGLENEGHQYSYRQVTAVRILCSFVLALFTICYGAIAVYVGLELPGDTTRGIVVFCLLMFAAISMVMHNALPFVIACLRWESAVEEDKEELITA</sequence>
<proteinExistence type="predicted"/>
<feature type="transmembrane region" description="Helical" evidence="1">
    <location>
        <begin position="104"/>
        <end position="130"/>
    </location>
</feature>